<evidence type="ECO:0000256" key="2">
    <source>
        <dbReference type="ARBA" id="ARBA00022670"/>
    </source>
</evidence>
<evidence type="ECO:0000313" key="5">
    <source>
        <dbReference type="EMBL" id="TVY83371.1"/>
    </source>
</evidence>
<keyword evidence="3" id="KW-0378">Hydrolase</keyword>
<dbReference type="GO" id="GO:0004252">
    <property type="term" value="F:serine-type endopeptidase activity"/>
    <property type="evidence" value="ECO:0007669"/>
    <property type="project" value="InterPro"/>
</dbReference>
<dbReference type="OrthoDB" id="206201at2759"/>
<sequence length="254" mass="26037">MFQIRDVKTLRNYMRPNTWSLKSVRTSLRTDKTSMATDMALKVSGTIGPRAYGVAKKTNLIGVKVLDANGTGVNSGVISGIEWAVNDATSKGCIGKALANMSLGGIFPTATNQAVAAGVQAGLFIAAGNDDLPAALFSPANKKSACTVGATDKMDARASYSNFGFVALRSCLLGSTQPPDANTIFGTLMVTPHIVGLGAYLIGLAGPSEPEALSERIGILATVDALSGVGGLSTDGLIPGLLGTFHLLAYNGNG</sequence>
<evidence type="ECO:0000256" key="4">
    <source>
        <dbReference type="PROSITE-ProRule" id="PRU01240"/>
    </source>
</evidence>
<comment type="similarity">
    <text evidence="1 4">Belongs to the peptidase S8 family.</text>
</comment>
<dbReference type="PANTHER" id="PTHR43806:SF58">
    <property type="entry name" value="ALKALINE PROTEASE 1-RELATED"/>
    <property type="match status" value="1"/>
</dbReference>
<dbReference type="EMBL" id="QGMK01000199">
    <property type="protein sequence ID" value="TVY83371.1"/>
    <property type="molecule type" value="Genomic_DNA"/>
</dbReference>
<organism evidence="5 6">
    <name type="scientific">Lachnellula suecica</name>
    <dbReference type="NCBI Taxonomy" id="602035"/>
    <lineage>
        <taxon>Eukaryota</taxon>
        <taxon>Fungi</taxon>
        <taxon>Dikarya</taxon>
        <taxon>Ascomycota</taxon>
        <taxon>Pezizomycotina</taxon>
        <taxon>Leotiomycetes</taxon>
        <taxon>Helotiales</taxon>
        <taxon>Lachnaceae</taxon>
        <taxon>Lachnellula</taxon>
    </lineage>
</organism>
<evidence type="ECO:0000256" key="3">
    <source>
        <dbReference type="ARBA" id="ARBA00022825"/>
    </source>
</evidence>
<keyword evidence="3" id="KW-0720">Serine protease</keyword>
<comment type="caution">
    <text evidence="4">Lacks conserved residue(s) required for the propagation of feature annotation.</text>
</comment>
<name>A0A8T9CCT4_9HELO</name>
<dbReference type="Gene3D" id="3.40.50.200">
    <property type="entry name" value="Peptidase S8/S53 domain"/>
    <property type="match status" value="1"/>
</dbReference>
<accession>A0A8T9CCT4</accession>
<dbReference type="GO" id="GO:0006508">
    <property type="term" value="P:proteolysis"/>
    <property type="evidence" value="ECO:0007669"/>
    <property type="project" value="UniProtKB-KW"/>
</dbReference>
<dbReference type="PROSITE" id="PS51892">
    <property type="entry name" value="SUBTILASE"/>
    <property type="match status" value="1"/>
</dbReference>
<dbReference type="InterPro" id="IPR036852">
    <property type="entry name" value="Peptidase_S8/S53_dom_sf"/>
</dbReference>
<dbReference type="InterPro" id="IPR050131">
    <property type="entry name" value="Peptidase_S8_subtilisin-like"/>
</dbReference>
<evidence type="ECO:0000313" key="6">
    <source>
        <dbReference type="Proteomes" id="UP000469558"/>
    </source>
</evidence>
<keyword evidence="6" id="KW-1185">Reference proteome</keyword>
<keyword evidence="2 5" id="KW-0645">Protease</keyword>
<dbReference type="PANTHER" id="PTHR43806">
    <property type="entry name" value="PEPTIDASE S8"/>
    <property type="match status" value="1"/>
</dbReference>
<evidence type="ECO:0000256" key="1">
    <source>
        <dbReference type="ARBA" id="ARBA00011073"/>
    </source>
</evidence>
<protein>
    <submittedName>
        <fullName evidence="5">Cuticle-degrading protease</fullName>
    </submittedName>
</protein>
<proteinExistence type="inferred from homology"/>
<gene>
    <name evidence="5" type="primary">PR1</name>
    <name evidence="5" type="ORF">LSUE1_G001459</name>
</gene>
<comment type="caution">
    <text evidence="5">The sequence shown here is derived from an EMBL/GenBank/DDBJ whole genome shotgun (WGS) entry which is preliminary data.</text>
</comment>
<dbReference type="AlphaFoldDB" id="A0A8T9CCT4"/>
<reference evidence="5 6" key="1">
    <citation type="submission" date="2018-05" db="EMBL/GenBank/DDBJ databases">
        <title>Genome sequencing and assembly of the regulated plant pathogen Lachnellula willkommii and related sister species for the development of diagnostic species identification markers.</title>
        <authorList>
            <person name="Giroux E."/>
            <person name="Bilodeau G."/>
        </authorList>
    </citation>
    <scope>NUCLEOTIDE SEQUENCE [LARGE SCALE GENOMIC DNA]</scope>
    <source>
        <strain evidence="5 6">CBS 268.59</strain>
    </source>
</reference>
<dbReference type="Proteomes" id="UP000469558">
    <property type="component" value="Unassembled WGS sequence"/>
</dbReference>
<dbReference type="SUPFAM" id="SSF52743">
    <property type="entry name" value="Subtilisin-like"/>
    <property type="match status" value="1"/>
</dbReference>